<feature type="transmembrane region" description="Helical" evidence="1">
    <location>
        <begin position="13"/>
        <end position="32"/>
    </location>
</feature>
<sequence>MTTATLGNRLWKWSAIAGLLGIIFTTSGLVYFSRPPSLPDVLHCGSTPDEARSLGCVYSLVDVRWVPAPCYDAEMDNEFISHGWTRWYDRNATREMTLDIAKQGETEYWVTMEYHIVHCQYTFRQLRRRYWDAARQVRYISSSNYLTEDEHFFHCLEYMDPRIPQDPDLVITLSEVGFGTCQVPQLKADRLM</sequence>
<reference evidence="2 3" key="1">
    <citation type="journal article" date="2013" name="PLoS Genet.">
        <title>Comparative genome structure, secondary metabolite, and effector coding capacity across Cochliobolus pathogens.</title>
        <authorList>
            <person name="Condon B.J."/>
            <person name="Leng Y."/>
            <person name="Wu D."/>
            <person name="Bushley K.E."/>
            <person name="Ohm R.A."/>
            <person name="Otillar R."/>
            <person name="Martin J."/>
            <person name="Schackwitz W."/>
            <person name="Grimwood J."/>
            <person name="MohdZainudin N."/>
            <person name="Xue C."/>
            <person name="Wang R."/>
            <person name="Manning V.A."/>
            <person name="Dhillon B."/>
            <person name="Tu Z.J."/>
            <person name="Steffenson B.J."/>
            <person name="Salamov A."/>
            <person name="Sun H."/>
            <person name="Lowry S."/>
            <person name="LaButti K."/>
            <person name="Han J."/>
            <person name="Copeland A."/>
            <person name="Lindquist E."/>
            <person name="Barry K."/>
            <person name="Schmutz J."/>
            <person name="Baker S.E."/>
            <person name="Ciuffetti L.M."/>
            <person name="Grigoriev I.V."/>
            <person name="Zhong S."/>
            <person name="Turgeon B.G."/>
        </authorList>
    </citation>
    <scope>NUCLEOTIDE SEQUENCE [LARGE SCALE GENOMIC DNA]</scope>
    <source>
        <strain evidence="2 3">FI3</strain>
    </source>
</reference>
<dbReference type="AlphaFoldDB" id="W7DZK5"/>
<dbReference type="InterPro" id="IPR053008">
    <property type="entry name" value="Phomopsin_biosynth_assoc"/>
</dbReference>
<keyword evidence="1" id="KW-0812">Transmembrane</keyword>
<proteinExistence type="predicted"/>
<evidence type="ECO:0000313" key="2">
    <source>
        <dbReference type="EMBL" id="EUN20394.1"/>
    </source>
</evidence>
<gene>
    <name evidence="2" type="ORF">COCVIDRAFT_117222</name>
</gene>
<dbReference type="HOGENOM" id="CLU_066042_6_2_1"/>
<dbReference type="GeneID" id="26251003"/>
<accession>W7DZK5</accession>
<dbReference type="RefSeq" id="XP_014549968.1">
    <property type="nucleotide sequence ID" value="XM_014694482.1"/>
</dbReference>
<organism evidence="2 3">
    <name type="scientific">Bipolaris victoriae (strain FI3)</name>
    <name type="common">Victoria blight of oats agent</name>
    <name type="synonym">Cochliobolus victoriae</name>
    <dbReference type="NCBI Taxonomy" id="930091"/>
    <lineage>
        <taxon>Eukaryota</taxon>
        <taxon>Fungi</taxon>
        <taxon>Dikarya</taxon>
        <taxon>Ascomycota</taxon>
        <taxon>Pezizomycotina</taxon>
        <taxon>Dothideomycetes</taxon>
        <taxon>Pleosporomycetidae</taxon>
        <taxon>Pleosporales</taxon>
        <taxon>Pleosporineae</taxon>
        <taxon>Pleosporaceae</taxon>
        <taxon>Bipolaris</taxon>
    </lineage>
</organism>
<protein>
    <submittedName>
        <fullName evidence="2">Uncharacterized protein</fullName>
    </submittedName>
</protein>
<dbReference type="Proteomes" id="UP000054337">
    <property type="component" value="Unassembled WGS sequence"/>
</dbReference>
<keyword evidence="3" id="KW-1185">Reference proteome</keyword>
<keyword evidence="1" id="KW-0472">Membrane</keyword>
<dbReference type="EMBL" id="KI969186">
    <property type="protein sequence ID" value="EUN20394.1"/>
    <property type="molecule type" value="Genomic_DNA"/>
</dbReference>
<name>W7DZK5_BIPV3</name>
<keyword evidence="1" id="KW-1133">Transmembrane helix</keyword>
<evidence type="ECO:0000313" key="3">
    <source>
        <dbReference type="Proteomes" id="UP000054337"/>
    </source>
</evidence>
<dbReference type="PANTHER" id="PTHR35896">
    <property type="entry name" value="IG-LIKE DOMAIN-CONTAINING PROTEIN"/>
    <property type="match status" value="1"/>
</dbReference>
<dbReference type="PANTHER" id="PTHR35896:SF3">
    <property type="entry name" value="MAJOR FACILITATOR SUPERFAMILY TRANSPORTER"/>
    <property type="match status" value="1"/>
</dbReference>
<evidence type="ECO:0000256" key="1">
    <source>
        <dbReference type="SAM" id="Phobius"/>
    </source>
</evidence>
<dbReference type="OrthoDB" id="3501153at2759"/>